<dbReference type="InterPro" id="IPR017455">
    <property type="entry name" value="Znf_FYVE-rel"/>
</dbReference>
<evidence type="ECO:0000313" key="8">
    <source>
        <dbReference type="Proteomes" id="UP000007350"/>
    </source>
</evidence>
<dbReference type="Pfam" id="PF00071">
    <property type="entry name" value="Ras"/>
    <property type="match status" value="1"/>
</dbReference>
<dbReference type="SUPFAM" id="SSF52540">
    <property type="entry name" value="P-loop containing nucleoside triphosphate hydrolases"/>
    <property type="match status" value="1"/>
</dbReference>
<dbReference type="SMART" id="SM00064">
    <property type="entry name" value="FYVE"/>
    <property type="match status" value="1"/>
</dbReference>
<dbReference type="GO" id="GO:0005525">
    <property type="term" value="F:GTP binding"/>
    <property type="evidence" value="ECO:0007669"/>
    <property type="project" value="InterPro"/>
</dbReference>
<dbReference type="InterPro" id="IPR001806">
    <property type="entry name" value="Small_GTPase"/>
</dbReference>
<feature type="domain" description="FYVE-type" evidence="6">
    <location>
        <begin position="118"/>
        <end position="236"/>
    </location>
</feature>
<organism evidence="7 8">
    <name type="scientific">Trypanosoma cruzi marinkellei</name>
    <dbReference type="NCBI Taxonomy" id="85056"/>
    <lineage>
        <taxon>Eukaryota</taxon>
        <taxon>Discoba</taxon>
        <taxon>Euglenozoa</taxon>
        <taxon>Kinetoplastea</taxon>
        <taxon>Metakinetoplastina</taxon>
        <taxon>Trypanosomatida</taxon>
        <taxon>Trypanosomatidae</taxon>
        <taxon>Trypanosoma</taxon>
        <taxon>Schizotrypanum</taxon>
    </lineage>
</organism>
<keyword evidence="2 4" id="KW-0863">Zinc-finger</keyword>
<keyword evidence="3" id="KW-0862">Zinc</keyword>
<feature type="region of interest" description="Disordered" evidence="5">
    <location>
        <begin position="168"/>
        <end position="200"/>
    </location>
</feature>
<evidence type="ECO:0000256" key="4">
    <source>
        <dbReference type="PROSITE-ProRule" id="PRU00091"/>
    </source>
</evidence>
<evidence type="ECO:0000256" key="5">
    <source>
        <dbReference type="SAM" id="MobiDB-lite"/>
    </source>
</evidence>
<protein>
    <submittedName>
        <fullName evidence="7">Small GTP-binding protein Rab7, putative</fullName>
    </submittedName>
</protein>
<accession>K2MK43</accession>
<dbReference type="PANTHER" id="PTHR23164:SF29">
    <property type="entry name" value="E3 UBIQUITIN-PROTEIN LIGASE PIB1"/>
    <property type="match status" value="1"/>
</dbReference>
<dbReference type="InterPro" id="IPR036047">
    <property type="entry name" value="F-box-like_dom_sf"/>
</dbReference>
<dbReference type="OrthoDB" id="10018316at2759"/>
<dbReference type="Pfam" id="PF12937">
    <property type="entry name" value="F-box-like"/>
    <property type="match status" value="1"/>
</dbReference>
<dbReference type="InterPro" id="IPR027417">
    <property type="entry name" value="P-loop_NTPase"/>
</dbReference>
<evidence type="ECO:0000313" key="7">
    <source>
        <dbReference type="EMBL" id="EKF27545.1"/>
    </source>
</evidence>
<dbReference type="InterPro" id="IPR001810">
    <property type="entry name" value="F-box_dom"/>
</dbReference>
<dbReference type="EMBL" id="AHKC01017880">
    <property type="protein sequence ID" value="EKF27545.1"/>
    <property type="molecule type" value="Genomic_DNA"/>
</dbReference>
<reference evidence="7 8" key="1">
    <citation type="journal article" date="2012" name="BMC Genomics">
        <title>Comparative genomic analysis of human infective Trypanosoma cruzi lineages with the bat-restricted subspecies T. cruzi marinkellei.</title>
        <authorList>
            <person name="Franzen O."/>
            <person name="Talavera-Lopez C."/>
            <person name="Ochaya S."/>
            <person name="Butler C.E."/>
            <person name="Messenger L.A."/>
            <person name="Lewis M.D."/>
            <person name="Llewellyn M.S."/>
            <person name="Marinkelle C.J."/>
            <person name="Tyler K.M."/>
            <person name="Miles M.A."/>
            <person name="Andersson B."/>
        </authorList>
    </citation>
    <scope>NUCLEOTIDE SEQUENCE [LARGE SCALE GENOMIC DNA]</scope>
    <source>
        <strain evidence="7 8">B7</strain>
    </source>
</reference>
<keyword evidence="1" id="KW-0479">Metal-binding</keyword>
<dbReference type="PRINTS" id="PR00449">
    <property type="entry name" value="RASTRNSFRMNG"/>
</dbReference>
<evidence type="ECO:0000256" key="1">
    <source>
        <dbReference type="ARBA" id="ARBA00022723"/>
    </source>
</evidence>
<proteinExistence type="predicted"/>
<dbReference type="PROSITE" id="PS50178">
    <property type="entry name" value="ZF_FYVE"/>
    <property type="match status" value="1"/>
</dbReference>
<dbReference type="SUPFAM" id="SSF81383">
    <property type="entry name" value="F-box domain"/>
    <property type="match status" value="1"/>
</dbReference>
<dbReference type="SUPFAM" id="SSF57903">
    <property type="entry name" value="FYVE/PHD zinc finger"/>
    <property type="match status" value="1"/>
</dbReference>
<feature type="compositionally biased region" description="Low complexity" evidence="5">
    <location>
        <begin position="190"/>
        <end position="200"/>
    </location>
</feature>
<name>K2MK43_TRYCR</name>
<dbReference type="Proteomes" id="UP000007350">
    <property type="component" value="Unassembled WGS sequence"/>
</dbReference>
<dbReference type="InterPro" id="IPR000306">
    <property type="entry name" value="Znf_FYVE"/>
</dbReference>
<evidence type="ECO:0000259" key="6">
    <source>
        <dbReference type="PROSITE" id="PS50178"/>
    </source>
</evidence>
<keyword evidence="8" id="KW-1185">Reference proteome</keyword>
<dbReference type="Gene3D" id="1.20.1280.50">
    <property type="match status" value="1"/>
</dbReference>
<dbReference type="Gene3D" id="3.30.40.10">
    <property type="entry name" value="Zinc/RING finger domain, C3HC4 (zinc finger)"/>
    <property type="match status" value="1"/>
</dbReference>
<sequence length="628" mass="68726">MDHVDVAGTRDMGSTPSLTALQVIIPYGSNSNNNNNNKDNKDNNSNNFYSGGVCSARCPSLTTNVSRSLSVSCGGDGSSFSNVWSLVKPTLDPSHIRFCPEGCWVPDAQVMTCMAHECNVSFSLFNRKHHCRLCGRLFCAACCSHVITIRSMRGGLSASCTLSGTEGQEPSTSLPAVLNAADDNPAGGTSSNPNPSSLCPSQAQLVQQQQHSTSHLAPTATTTTHRICSACYYEIQLVVPRRDQNGGVRRRCRGELKMFQWSLLVKVLSYLSMHDLLEASLVSSDLYFISRDNVIWYQYNMAQRRQEEMQLRIPPRRQSSSLSLRRRFLQRQKEPLRAFGIEFSDVSPSDASKRVISLHARYNFTQFLDFARRQEMARCRGLSSFSVAARTLFSSPLKIAIIGSMGVGKSLLVRQFVVSHENGGSSGGRISPNLGFVRYAKMVHLTGSLAADVMLHIYDISGEPRFEELRRFLCSNCHAVGLCYDPRRKVTLVEAADVMMGVEPALGPQPVVVCGIFCPAEAAKRDMDAPAGTQELEVTEEDASGITVRGRGSLQCAWDNGECLFQQLVQSLLDRLTMATATSSVVSAASTARLASDEKEATVNCNIAQELLRITLDPSPLDVLMDSS</sequence>
<evidence type="ECO:0000256" key="3">
    <source>
        <dbReference type="ARBA" id="ARBA00022833"/>
    </source>
</evidence>
<comment type="caution">
    <text evidence="7">The sequence shown here is derived from an EMBL/GenBank/DDBJ whole genome shotgun (WGS) entry which is preliminary data.</text>
</comment>
<dbReference type="PANTHER" id="PTHR23164">
    <property type="entry name" value="EARLY ENDOSOME ANTIGEN 1"/>
    <property type="match status" value="1"/>
</dbReference>
<dbReference type="InterPro" id="IPR011011">
    <property type="entry name" value="Znf_FYVE_PHD"/>
</dbReference>
<evidence type="ECO:0000256" key="2">
    <source>
        <dbReference type="ARBA" id="ARBA00022771"/>
    </source>
</evidence>
<dbReference type="InterPro" id="IPR013083">
    <property type="entry name" value="Znf_RING/FYVE/PHD"/>
</dbReference>
<dbReference type="GO" id="GO:0003924">
    <property type="term" value="F:GTPase activity"/>
    <property type="evidence" value="ECO:0007669"/>
    <property type="project" value="InterPro"/>
</dbReference>
<dbReference type="Gene3D" id="3.40.50.300">
    <property type="entry name" value="P-loop containing nucleotide triphosphate hydrolases"/>
    <property type="match status" value="1"/>
</dbReference>
<dbReference type="Pfam" id="PF01363">
    <property type="entry name" value="FYVE"/>
    <property type="match status" value="1"/>
</dbReference>
<gene>
    <name evidence="7" type="ORF">MOQ_008730</name>
</gene>
<dbReference type="GO" id="GO:0008270">
    <property type="term" value="F:zinc ion binding"/>
    <property type="evidence" value="ECO:0007669"/>
    <property type="project" value="UniProtKB-KW"/>
</dbReference>
<dbReference type="AlphaFoldDB" id="K2MK43"/>